<dbReference type="AlphaFoldDB" id="A0ABD3QLZ0"/>
<feature type="region of interest" description="Disordered" evidence="1">
    <location>
        <begin position="468"/>
        <end position="520"/>
    </location>
</feature>
<dbReference type="Proteomes" id="UP001516023">
    <property type="component" value="Unassembled WGS sequence"/>
</dbReference>
<sequence length="668" mass="75730">MTTLIPIPNGNPLPNTQSHKRRHTLGHIDTAVASPRPTLLDELLLSLMIPFRMTDGGDHEAPLEEHRFIDDNYRAHQMQRPPHAVSYEEDALRDRLEEPTASNVDGASGTAGEPVLLQRDEGRPAFTGDSHQQSQDCQRQDDRDRNYSSNMSPMPIHVMPSAAAPAADGSATAASQKNPQFEQGTPRHPHYPRSHQDHVNTPVNPIAYPPQHHYRFHPQQQHPYPYDYSGYYHPHSSEVDIAGVSPYHHLLWQQEQPHGFQNYSSPYQDYSYYSYYSSSSPASYPPVHPPPRHAQQYPEDPYSASNQVPSRSRHPHSAPPSYHRSTAHAASLRTTPPLPSTRETKHPTSQHYKETPSAITEGTTPSKQSPSLELSPEMSALFDESGSEHEEDRKPAAKTEADSQTKIYQSRQEHGESNYMGAMNEQSSPRNDDFEPIPFWSDLPRDAVSSSNISRYRIYPPAASVHPEEYSPPYSLDPQQHGLAPQHRYPSTPTRSAAVATGSSRQDSMASTLSSGGEGSSWEKRFAELLEFRAKFGHCEVPQNYKDNTSLGIWVNKQRMEQKNRMEGKNSSLNDLRMQRLESVGFRWAKRKGQVSWNEKFEELKAYKKKHGNCHVPTKYKANTALGRWVSTQRAEYKKFCEGDEKSSMTTEKIRRLEEIGFAWFMAL</sequence>
<dbReference type="EMBL" id="JABMIG020000029">
    <property type="protein sequence ID" value="KAL3801088.1"/>
    <property type="molecule type" value="Genomic_DNA"/>
</dbReference>
<organism evidence="3 4">
    <name type="scientific">Cyclotella cryptica</name>
    <dbReference type="NCBI Taxonomy" id="29204"/>
    <lineage>
        <taxon>Eukaryota</taxon>
        <taxon>Sar</taxon>
        <taxon>Stramenopiles</taxon>
        <taxon>Ochrophyta</taxon>
        <taxon>Bacillariophyta</taxon>
        <taxon>Coscinodiscophyceae</taxon>
        <taxon>Thalassiosirophycidae</taxon>
        <taxon>Stephanodiscales</taxon>
        <taxon>Stephanodiscaceae</taxon>
        <taxon>Cyclotella</taxon>
    </lineage>
</organism>
<dbReference type="Pfam" id="PF03457">
    <property type="entry name" value="HA"/>
    <property type="match status" value="2"/>
</dbReference>
<feature type="compositionally biased region" description="Basic and acidic residues" evidence="1">
    <location>
        <begin position="386"/>
        <end position="403"/>
    </location>
</feature>
<feature type="domain" description="Helicase-associated" evidence="2">
    <location>
        <begin position="521"/>
        <end position="586"/>
    </location>
</feature>
<feature type="compositionally biased region" description="Low complexity" evidence="1">
    <location>
        <begin position="161"/>
        <end position="175"/>
    </location>
</feature>
<evidence type="ECO:0000313" key="3">
    <source>
        <dbReference type="EMBL" id="KAL3801088.1"/>
    </source>
</evidence>
<feature type="compositionally biased region" description="Polar residues" evidence="1">
    <location>
        <begin position="489"/>
        <end position="515"/>
    </location>
</feature>
<feature type="compositionally biased region" description="Polar residues" evidence="1">
    <location>
        <begin position="357"/>
        <end position="372"/>
    </location>
</feature>
<reference evidence="3 4" key="1">
    <citation type="journal article" date="2020" name="G3 (Bethesda)">
        <title>Improved Reference Genome for Cyclotella cryptica CCMP332, a Model for Cell Wall Morphogenesis, Salinity Adaptation, and Lipid Production in Diatoms (Bacillariophyta).</title>
        <authorList>
            <person name="Roberts W.R."/>
            <person name="Downey K.M."/>
            <person name="Ruck E.C."/>
            <person name="Traller J.C."/>
            <person name="Alverson A.J."/>
        </authorList>
    </citation>
    <scope>NUCLEOTIDE SEQUENCE [LARGE SCALE GENOMIC DNA]</scope>
    <source>
        <strain evidence="3 4">CCMP332</strain>
    </source>
</reference>
<dbReference type="Gene3D" id="6.10.140.530">
    <property type="match status" value="2"/>
</dbReference>
<comment type="caution">
    <text evidence="3">The sequence shown here is derived from an EMBL/GenBank/DDBJ whole genome shotgun (WGS) entry which is preliminary data.</text>
</comment>
<feature type="region of interest" description="Disordered" evidence="1">
    <location>
        <begin position="281"/>
        <end position="443"/>
    </location>
</feature>
<dbReference type="PANTHER" id="PTHR33418">
    <property type="entry name" value="HELICASE-ASSOCIATED"/>
    <property type="match status" value="1"/>
</dbReference>
<feature type="region of interest" description="Disordered" evidence="1">
    <location>
        <begin position="79"/>
        <end position="204"/>
    </location>
</feature>
<dbReference type="InterPro" id="IPR005114">
    <property type="entry name" value="Helicase_assoc"/>
</dbReference>
<accession>A0ABD3QLZ0</accession>
<evidence type="ECO:0000259" key="2">
    <source>
        <dbReference type="Pfam" id="PF03457"/>
    </source>
</evidence>
<name>A0ABD3QLZ0_9STRA</name>
<dbReference type="PANTHER" id="PTHR33418:SF1">
    <property type="entry name" value="HELICASE-ASSOCIATED DOMAIN-CONTAINING PROTEIN"/>
    <property type="match status" value="1"/>
</dbReference>
<feature type="domain" description="Helicase-associated" evidence="2">
    <location>
        <begin position="595"/>
        <end position="662"/>
    </location>
</feature>
<proteinExistence type="predicted"/>
<evidence type="ECO:0000256" key="1">
    <source>
        <dbReference type="SAM" id="MobiDB-lite"/>
    </source>
</evidence>
<evidence type="ECO:0000313" key="4">
    <source>
        <dbReference type="Proteomes" id="UP001516023"/>
    </source>
</evidence>
<keyword evidence="4" id="KW-1185">Reference proteome</keyword>
<feature type="compositionally biased region" description="Basic and acidic residues" evidence="1">
    <location>
        <begin position="342"/>
        <end position="354"/>
    </location>
</feature>
<gene>
    <name evidence="3" type="ORF">HJC23_002381</name>
</gene>
<protein>
    <recommendedName>
        <fullName evidence="2">Helicase-associated domain-containing protein</fullName>
    </recommendedName>
</protein>